<dbReference type="Proteomes" id="UP000190750">
    <property type="component" value="Unassembled WGS sequence"/>
</dbReference>
<dbReference type="STRING" id="28066.RF819_02630"/>
<name>A0A1T1AP11_RHOFE</name>
<dbReference type="Pfam" id="PF19174">
    <property type="entry name" value="DUF5856"/>
    <property type="match status" value="1"/>
</dbReference>
<evidence type="ECO:0000313" key="1">
    <source>
        <dbReference type="EMBL" id="OOV05745.1"/>
    </source>
</evidence>
<comment type="caution">
    <text evidence="1">The sequence shown here is derived from an EMBL/GenBank/DDBJ whole genome shotgun (WGS) entry which is preliminary data.</text>
</comment>
<gene>
    <name evidence="1" type="ORF">RF819_02630</name>
</gene>
<dbReference type="AlphaFoldDB" id="A0A1T1AP11"/>
<dbReference type="EMBL" id="MTJN01000002">
    <property type="protein sequence ID" value="OOV05745.1"/>
    <property type="molecule type" value="Genomic_DNA"/>
</dbReference>
<dbReference type="OrthoDB" id="9204712at2"/>
<keyword evidence="2" id="KW-1185">Reference proteome</keyword>
<sequence length="121" mass="13659">MSEKCAELVARCFQARTEAHFAHLMTNSYAEHKALNDFYDEILGLADDYAEAAQGRYGILKYPVAPVRVGDRSKPVSVPTELRAWVDAHRKDCGEASELQNLIDEVLHLCDATIYKLRFLS</sequence>
<reference evidence="1 2" key="1">
    <citation type="submission" date="2017-01" db="EMBL/GenBank/DDBJ databases">
        <title>Genome sequencing of Rhodoferax fermentans JCM 7819.</title>
        <authorList>
            <person name="Kim Y.J."/>
            <person name="Farh M.E.-A."/>
            <person name="Yang D.-C."/>
        </authorList>
    </citation>
    <scope>NUCLEOTIDE SEQUENCE [LARGE SCALE GENOMIC DNA]</scope>
    <source>
        <strain evidence="1 2">JCM 7819</strain>
    </source>
</reference>
<evidence type="ECO:0000313" key="2">
    <source>
        <dbReference type="Proteomes" id="UP000190750"/>
    </source>
</evidence>
<dbReference type="RefSeq" id="WP_078363527.1">
    <property type="nucleotide sequence ID" value="NZ_MTJN01000002.1"/>
</dbReference>
<accession>A0A1T1AP11</accession>
<proteinExistence type="predicted"/>
<organism evidence="1 2">
    <name type="scientific">Rhodoferax fermentans</name>
    <dbReference type="NCBI Taxonomy" id="28066"/>
    <lineage>
        <taxon>Bacteria</taxon>
        <taxon>Pseudomonadati</taxon>
        <taxon>Pseudomonadota</taxon>
        <taxon>Betaproteobacteria</taxon>
        <taxon>Burkholderiales</taxon>
        <taxon>Comamonadaceae</taxon>
        <taxon>Rhodoferax</taxon>
    </lineage>
</organism>
<dbReference type="InterPro" id="IPR043876">
    <property type="entry name" value="DUF5856"/>
</dbReference>
<protein>
    <submittedName>
        <fullName evidence="1">Uncharacterized protein</fullName>
    </submittedName>
</protein>